<protein>
    <recommendedName>
        <fullName evidence="4">DUF4806 domain-containing protein</fullName>
    </recommendedName>
</protein>
<dbReference type="Proteomes" id="UP000078542">
    <property type="component" value="Unassembled WGS sequence"/>
</dbReference>
<evidence type="ECO:0000313" key="3">
    <source>
        <dbReference type="Proteomes" id="UP000078542"/>
    </source>
</evidence>
<evidence type="ECO:0008006" key="4">
    <source>
        <dbReference type="Google" id="ProtNLM"/>
    </source>
</evidence>
<dbReference type="PANTHER" id="PTHR33053:SF24">
    <property type="entry name" value="TRANSPOSASE DOMAIN-CONTAINING PROTEIN"/>
    <property type="match status" value="1"/>
</dbReference>
<feature type="compositionally biased region" description="Low complexity" evidence="1">
    <location>
        <begin position="21"/>
        <end position="31"/>
    </location>
</feature>
<accession>A0A151K2E2</accession>
<feature type="compositionally biased region" description="Acidic residues" evidence="1">
    <location>
        <begin position="32"/>
        <end position="48"/>
    </location>
</feature>
<evidence type="ECO:0000313" key="2">
    <source>
        <dbReference type="EMBL" id="KYN50290.1"/>
    </source>
</evidence>
<sequence length="652" mass="75119">MITDNEDFVDFEGEEGLQSFSYDSDNTSSNADDVDADDRDDKDIDDGEDKNNRLLHDIRNWSFEFKIKHNAIDALMKILRHASNAQLKTLPKDVRTLLKTPKKTTNIIALSGGSYYHFGLSNILESLLLDYKNISVKVSEIYLLFNIDGLPLSKSSASSCFWPILVSDDILNQVHIVGLFYGKKKPNKSNEFLQQFVEELIPLIQKGFHSNLLDCDIKVNVKAIICDAPAKAFILNVKGHNGYSSCTKCTIYGDYINNKICFPYEKRSSALRSDEDFVRQTDFDYHQGDPTILLSVPNLGLVSNITLDYMHLICLGIVKKMILLWMNGPLAIRINNQAKENISQALLNLRSTVPKEFSRRPRSLNELAYWKATEFRQFLLYSGPFVLKNVLKRDLYINFLTLHVSISILISPILTANKNNVDYAEKLLQHFVQSFEKIYGKENVSHNVHNLLHLSNKVRKFGPLDSFSSFRFENFLQTLKNFLHKAEKPLQQIVRRYTERRLNKYESMSNKLLHSSNTFQLKTKHNAGLLIDEFQDIVESQYRKLILLGNYEIDCKSEANNCIITKDGNLMTVKNIVKYTNNNTIYIIGYKIKKIGDLYLQPFSSENLDIYAVEEINNKVISYPLNEIQGKIWKIKFDSKLYVIPLRHVPRQ</sequence>
<evidence type="ECO:0000256" key="1">
    <source>
        <dbReference type="SAM" id="MobiDB-lite"/>
    </source>
</evidence>
<dbReference type="AlphaFoldDB" id="A0A151K2E2"/>
<comment type="caution">
    <text evidence="2">The sequence shown here is derived from an EMBL/GenBank/DDBJ whole genome shotgun (WGS) entry which is preliminary data.</text>
</comment>
<gene>
    <name evidence="2" type="ORF">ALC62_10008</name>
</gene>
<dbReference type="EMBL" id="LKEX01019170">
    <property type="protein sequence ID" value="KYN50290.1"/>
    <property type="molecule type" value="Genomic_DNA"/>
</dbReference>
<name>A0A151K2E2_9HYME</name>
<proteinExistence type="predicted"/>
<dbReference type="STRING" id="456900.A0A151K2E2"/>
<reference evidence="2 3" key="1">
    <citation type="submission" date="2016-03" db="EMBL/GenBank/DDBJ databases">
        <title>Cyphomyrmex costatus WGS genome.</title>
        <authorList>
            <person name="Nygaard S."/>
            <person name="Hu H."/>
            <person name="Boomsma J."/>
            <person name="Zhang G."/>
        </authorList>
    </citation>
    <scope>NUCLEOTIDE SEQUENCE [LARGE SCALE GENOMIC DNA]</scope>
    <source>
        <strain evidence="2">MS0001</strain>
        <tissue evidence="2">Whole body</tissue>
    </source>
</reference>
<dbReference type="PANTHER" id="PTHR33053">
    <property type="entry name" value="PROTEIN, PUTATIVE-RELATED"/>
    <property type="match status" value="1"/>
</dbReference>
<keyword evidence="3" id="KW-1185">Reference proteome</keyword>
<feature type="compositionally biased region" description="Acidic residues" evidence="1">
    <location>
        <begin position="1"/>
        <end position="15"/>
    </location>
</feature>
<organism evidence="2 3">
    <name type="scientific">Cyphomyrmex costatus</name>
    <dbReference type="NCBI Taxonomy" id="456900"/>
    <lineage>
        <taxon>Eukaryota</taxon>
        <taxon>Metazoa</taxon>
        <taxon>Ecdysozoa</taxon>
        <taxon>Arthropoda</taxon>
        <taxon>Hexapoda</taxon>
        <taxon>Insecta</taxon>
        <taxon>Pterygota</taxon>
        <taxon>Neoptera</taxon>
        <taxon>Endopterygota</taxon>
        <taxon>Hymenoptera</taxon>
        <taxon>Apocrita</taxon>
        <taxon>Aculeata</taxon>
        <taxon>Formicoidea</taxon>
        <taxon>Formicidae</taxon>
        <taxon>Myrmicinae</taxon>
        <taxon>Cyphomyrmex</taxon>
    </lineage>
</organism>
<feature type="region of interest" description="Disordered" evidence="1">
    <location>
        <begin position="1"/>
        <end position="49"/>
    </location>
</feature>